<dbReference type="AlphaFoldDB" id="F4RC72"/>
<protein>
    <recommendedName>
        <fullName evidence="1">Glutaminase A central domain-containing protein</fullName>
    </recommendedName>
</protein>
<dbReference type="EMBL" id="GL883096">
    <property type="protein sequence ID" value="EGG10000.1"/>
    <property type="molecule type" value="Genomic_DNA"/>
</dbReference>
<dbReference type="KEGG" id="mlr:MELLADRAFT_103732"/>
<organism evidence="3">
    <name type="scientific">Melampsora larici-populina (strain 98AG31 / pathotype 3-4-7)</name>
    <name type="common">Poplar leaf rust fungus</name>
    <dbReference type="NCBI Taxonomy" id="747676"/>
    <lineage>
        <taxon>Eukaryota</taxon>
        <taxon>Fungi</taxon>
        <taxon>Dikarya</taxon>
        <taxon>Basidiomycota</taxon>
        <taxon>Pucciniomycotina</taxon>
        <taxon>Pucciniomycetes</taxon>
        <taxon>Pucciniales</taxon>
        <taxon>Melampsoraceae</taxon>
        <taxon>Melampsora</taxon>
    </lineage>
</organism>
<feature type="domain" description="Glutaminase A central" evidence="1">
    <location>
        <begin position="1"/>
        <end position="118"/>
    </location>
</feature>
<dbReference type="Proteomes" id="UP000001072">
    <property type="component" value="Unassembled WGS sequence"/>
</dbReference>
<dbReference type="GeneID" id="18922062"/>
<dbReference type="VEuPathDB" id="FungiDB:MELLADRAFT_103732"/>
<sequence>MIGIGVMSEISLKVGVVKEGNRLRKNSEDYIEKWIDFSVTKDRSHTKLAYQDADSWGTFYNLNNQSSCSSILVSASMAAANASLGVTRLLEFNHQFMNRSLNCSLTKWSSIASCPNGDKSIITNLNVKYARNINFKSLIEVLPLPGKSKQSSITVLTLIMNSVRGSQNIDTNTFGAGLKLIYGTIDQKIMGSEKFDS</sequence>
<dbReference type="RefSeq" id="XP_007407054.1">
    <property type="nucleotide sequence ID" value="XM_007406992.1"/>
</dbReference>
<dbReference type="Pfam" id="PF16335">
    <property type="entry name" value="GtaA_6_Hairpin"/>
    <property type="match status" value="1"/>
</dbReference>
<proteinExistence type="predicted"/>
<evidence type="ECO:0000259" key="1">
    <source>
        <dbReference type="Pfam" id="PF16335"/>
    </source>
</evidence>
<dbReference type="InParanoid" id="F4RC72"/>
<dbReference type="HOGENOM" id="CLU_1384430_0_0_1"/>
<evidence type="ECO:0000313" key="2">
    <source>
        <dbReference type="EMBL" id="EGG10000.1"/>
    </source>
</evidence>
<evidence type="ECO:0000313" key="3">
    <source>
        <dbReference type="Proteomes" id="UP000001072"/>
    </source>
</evidence>
<gene>
    <name evidence="2" type="ORF">MELLADRAFT_103732</name>
</gene>
<keyword evidence="3" id="KW-1185">Reference proteome</keyword>
<accession>F4RC72</accession>
<name>F4RC72_MELLP</name>
<dbReference type="InterPro" id="IPR032514">
    <property type="entry name" value="GtaA_central"/>
</dbReference>
<reference evidence="3" key="1">
    <citation type="journal article" date="2011" name="Proc. Natl. Acad. Sci. U.S.A.">
        <title>Obligate biotrophy features unraveled by the genomic analysis of rust fungi.</title>
        <authorList>
            <person name="Duplessis S."/>
            <person name="Cuomo C.A."/>
            <person name="Lin Y.-C."/>
            <person name="Aerts A."/>
            <person name="Tisserant E."/>
            <person name="Veneault-Fourrey C."/>
            <person name="Joly D.L."/>
            <person name="Hacquard S."/>
            <person name="Amselem J."/>
            <person name="Cantarel B.L."/>
            <person name="Chiu R."/>
            <person name="Coutinho P.M."/>
            <person name="Feau N."/>
            <person name="Field M."/>
            <person name="Frey P."/>
            <person name="Gelhaye E."/>
            <person name="Goldberg J."/>
            <person name="Grabherr M.G."/>
            <person name="Kodira C.D."/>
            <person name="Kohler A."/>
            <person name="Kuees U."/>
            <person name="Lindquist E.A."/>
            <person name="Lucas S.M."/>
            <person name="Mago R."/>
            <person name="Mauceli E."/>
            <person name="Morin E."/>
            <person name="Murat C."/>
            <person name="Pangilinan J.L."/>
            <person name="Park R."/>
            <person name="Pearson M."/>
            <person name="Quesneville H."/>
            <person name="Rouhier N."/>
            <person name="Sakthikumar S."/>
            <person name="Salamov A.A."/>
            <person name="Schmutz J."/>
            <person name="Selles B."/>
            <person name="Shapiro H."/>
            <person name="Tanguay P."/>
            <person name="Tuskan G.A."/>
            <person name="Henrissat B."/>
            <person name="Van de Peer Y."/>
            <person name="Rouze P."/>
            <person name="Ellis J.G."/>
            <person name="Dodds P.N."/>
            <person name="Schein J.E."/>
            <person name="Zhong S."/>
            <person name="Hamelin R.C."/>
            <person name="Grigoriev I.V."/>
            <person name="Szabo L.J."/>
            <person name="Martin F."/>
        </authorList>
    </citation>
    <scope>NUCLEOTIDE SEQUENCE [LARGE SCALE GENOMIC DNA]</scope>
    <source>
        <strain evidence="3">98AG31 / pathotype 3-4-7</strain>
    </source>
</reference>